<protein>
    <submittedName>
        <fullName evidence="1">Uncharacterized protein</fullName>
    </submittedName>
</protein>
<evidence type="ECO:0000313" key="1">
    <source>
        <dbReference type="EMBL" id="PUZ39262.1"/>
    </source>
</evidence>
<dbReference type="Proteomes" id="UP000244336">
    <property type="component" value="Chromosome 9"/>
</dbReference>
<proteinExistence type="predicted"/>
<organism evidence="1 2">
    <name type="scientific">Panicum hallii var. hallii</name>
    <dbReference type="NCBI Taxonomy" id="1504633"/>
    <lineage>
        <taxon>Eukaryota</taxon>
        <taxon>Viridiplantae</taxon>
        <taxon>Streptophyta</taxon>
        <taxon>Embryophyta</taxon>
        <taxon>Tracheophyta</taxon>
        <taxon>Spermatophyta</taxon>
        <taxon>Magnoliopsida</taxon>
        <taxon>Liliopsida</taxon>
        <taxon>Poales</taxon>
        <taxon>Poaceae</taxon>
        <taxon>PACMAD clade</taxon>
        <taxon>Panicoideae</taxon>
        <taxon>Panicodae</taxon>
        <taxon>Paniceae</taxon>
        <taxon>Panicinae</taxon>
        <taxon>Panicum</taxon>
        <taxon>Panicum sect. Panicum</taxon>
    </lineage>
</organism>
<keyword evidence="2" id="KW-1185">Reference proteome</keyword>
<accession>A0A2T7C7F8</accession>
<sequence>MSDNGASVVNLSAPQQWHTTLDLRAGPVTFRNGGSPLATTTVVVAELLGQERTTSCSCSSFFASGTEVLR</sequence>
<dbReference type="EMBL" id="CM009757">
    <property type="protein sequence ID" value="PUZ39262.1"/>
    <property type="molecule type" value="Genomic_DNA"/>
</dbReference>
<dbReference type="OrthoDB" id="1973496at2759"/>
<dbReference type="AlphaFoldDB" id="A0A2T7C7F8"/>
<gene>
    <name evidence="1" type="ORF">GQ55_9G273200</name>
</gene>
<reference evidence="1 2" key="1">
    <citation type="submission" date="2018-04" db="EMBL/GenBank/DDBJ databases">
        <title>WGS assembly of Panicum hallii var. hallii HAL2.</title>
        <authorList>
            <person name="Lovell J."/>
            <person name="Jenkins J."/>
            <person name="Lowry D."/>
            <person name="Mamidi S."/>
            <person name="Sreedasyam A."/>
            <person name="Weng X."/>
            <person name="Barry K."/>
            <person name="Bonette J."/>
            <person name="Campitelli B."/>
            <person name="Daum C."/>
            <person name="Gordon S."/>
            <person name="Gould B."/>
            <person name="Lipzen A."/>
            <person name="MacQueen A."/>
            <person name="Palacio-Mejia J."/>
            <person name="Plott C."/>
            <person name="Shakirov E."/>
            <person name="Shu S."/>
            <person name="Yoshinaga Y."/>
            <person name="Zane M."/>
            <person name="Rokhsar D."/>
            <person name="Grimwood J."/>
            <person name="Schmutz J."/>
            <person name="Juenger T."/>
        </authorList>
    </citation>
    <scope>NUCLEOTIDE SEQUENCE [LARGE SCALE GENOMIC DNA]</scope>
    <source>
        <strain evidence="2">cv. HAL2</strain>
    </source>
</reference>
<dbReference type="Gramene" id="PUZ39262">
    <property type="protein sequence ID" value="PUZ39262"/>
    <property type="gene ID" value="GQ55_9G273200"/>
</dbReference>
<evidence type="ECO:0000313" key="2">
    <source>
        <dbReference type="Proteomes" id="UP000244336"/>
    </source>
</evidence>
<name>A0A2T7C7F8_9POAL</name>